<dbReference type="InterPro" id="IPR005225">
    <property type="entry name" value="Small_GTP-bd"/>
</dbReference>
<dbReference type="GO" id="GO:0005525">
    <property type="term" value="F:GTP binding"/>
    <property type="evidence" value="ECO:0007669"/>
    <property type="project" value="UniProtKB-UniRule"/>
</dbReference>
<dbReference type="Proteomes" id="UP000464283">
    <property type="component" value="Chromosome"/>
</dbReference>
<dbReference type="NCBIfam" id="NF000908">
    <property type="entry name" value="PRK00089.1"/>
    <property type="match status" value="1"/>
</dbReference>
<name>A0A6P1LHW9_MALIO</name>
<dbReference type="GO" id="GO:0003924">
    <property type="term" value="F:GTPase activity"/>
    <property type="evidence" value="ECO:0007669"/>
    <property type="project" value="UniProtKB-UniRule"/>
</dbReference>
<dbReference type="SUPFAM" id="SSF54814">
    <property type="entry name" value="Prokaryotic type KH domain (KH-domain type II)"/>
    <property type="match status" value="1"/>
</dbReference>
<feature type="region of interest" description="G4" evidence="7">
    <location>
        <begin position="120"/>
        <end position="123"/>
    </location>
</feature>
<dbReference type="CDD" id="cd04163">
    <property type="entry name" value="Era"/>
    <property type="match status" value="1"/>
</dbReference>
<dbReference type="InterPro" id="IPR015946">
    <property type="entry name" value="KH_dom-like_a/b"/>
</dbReference>
<dbReference type="NCBIfam" id="TIGR00231">
    <property type="entry name" value="small_GTP"/>
    <property type="match status" value="1"/>
</dbReference>
<dbReference type="PANTHER" id="PTHR42698">
    <property type="entry name" value="GTPASE ERA"/>
    <property type="match status" value="1"/>
</dbReference>
<dbReference type="InterPro" id="IPR006073">
    <property type="entry name" value="GTP-bd"/>
</dbReference>
<dbReference type="RefSeq" id="WP_004024995.1">
    <property type="nucleotide sequence ID" value="NZ_AGFP01000028.1"/>
</dbReference>
<dbReference type="InterPro" id="IPR027417">
    <property type="entry name" value="P-loop_NTPase"/>
</dbReference>
<accession>A0A6P1LHW9</accession>
<organism evidence="9 10">
    <name type="scientific">Malacoplasma iowae 695</name>
    <dbReference type="NCBI Taxonomy" id="1048830"/>
    <lineage>
        <taxon>Bacteria</taxon>
        <taxon>Bacillati</taxon>
        <taxon>Mycoplasmatota</taxon>
        <taxon>Mycoplasmoidales</taxon>
        <taxon>Mycoplasmoidaceae</taxon>
        <taxon>Malacoplasma</taxon>
    </lineage>
</organism>
<feature type="binding site" evidence="6">
    <location>
        <begin position="10"/>
        <end position="17"/>
    </location>
    <ligand>
        <name>GTP</name>
        <dbReference type="ChEBI" id="CHEBI:37565"/>
    </ligand>
</feature>
<feature type="binding site" evidence="6">
    <location>
        <begin position="120"/>
        <end position="123"/>
    </location>
    <ligand>
        <name>GTP</name>
        <dbReference type="ChEBI" id="CHEBI:37565"/>
    </ligand>
</feature>
<dbReference type="NCBIfam" id="TIGR00436">
    <property type="entry name" value="era"/>
    <property type="match status" value="1"/>
</dbReference>
<sequence length="296" mass="34346">MKVGVVSIVGKPNVGKSTLINAIFKKEVVISSSKPQTTRNKIQIVYKDDNSEILFSDTPGYHNPKNKLDLFLNSQVKKSLKNTDVIVFLFDISRKFDDEDQKILDEIKKFKIKKIILGVNKIDLVNEQDINSKIETVKQQMDFDEIIFLSSKDQTNIDKLMDLLKSNLEEVDTNNFYEKESVEQKEEFFVSEIIRQVIINNFRQEIPYSVAVVIDKMDYDETKNLLTIFYSIVVEKESQKPIIIGKNGNTIKKLGILIRAKLSEVYDCKLFLQSFVKVKKNWRDNNEIIKDLGYKK</sequence>
<dbReference type="PROSITE" id="PS50823">
    <property type="entry name" value="KH_TYPE_2"/>
    <property type="match status" value="1"/>
</dbReference>
<keyword evidence="3 6" id="KW-0547">Nucleotide-binding</keyword>
<keyword evidence="5 6" id="KW-0342">GTP-binding</keyword>
<dbReference type="KEGG" id="miw:EER00_02165"/>
<reference evidence="10" key="1">
    <citation type="submission" date="2018-11" db="EMBL/GenBank/DDBJ databases">
        <title>The first complete genome sequence of Mycoplasma iowae strain 695.</title>
        <authorList>
            <person name="Ghanem M."/>
            <person name="El-Gazzar M."/>
        </authorList>
    </citation>
    <scope>NUCLEOTIDE SEQUENCE [LARGE SCALE GENOMIC DNA]</scope>
    <source>
        <strain evidence="10">695</strain>
    </source>
</reference>
<evidence type="ECO:0000256" key="3">
    <source>
        <dbReference type="ARBA" id="ARBA00022741"/>
    </source>
</evidence>
<evidence type="ECO:0000256" key="5">
    <source>
        <dbReference type="ARBA" id="ARBA00023134"/>
    </source>
</evidence>
<comment type="subunit">
    <text evidence="6">Monomer.</text>
</comment>
<dbReference type="Pfam" id="PF01926">
    <property type="entry name" value="MMR_HSR1"/>
    <property type="match status" value="1"/>
</dbReference>
<feature type="region of interest" description="G2" evidence="7">
    <location>
        <begin position="36"/>
        <end position="40"/>
    </location>
</feature>
<comment type="function">
    <text evidence="6">An essential GTPase that binds both GDP and GTP, with rapid nucleotide exchange. Plays a role in 16S rRNA processing and 30S ribosomal subunit biogenesis and possibly also in cell cycle regulation and energy metabolism.</text>
</comment>
<dbReference type="GeneID" id="96866985"/>
<evidence type="ECO:0000256" key="1">
    <source>
        <dbReference type="ARBA" id="ARBA00007921"/>
    </source>
</evidence>
<dbReference type="GO" id="GO:0070181">
    <property type="term" value="F:small ribosomal subunit rRNA binding"/>
    <property type="evidence" value="ECO:0007669"/>
    <property type="project" value="UniProtKB-UniRule"/>
</dbReference>
<comment type="subcellular location">
    <subcellularLocation>
        <location evidence="6">Cytoplasm</location>
    </subcellularLocation>
    <subcellularLocation>
        <location evidence="6">Cell membrane</location>
        <topology evidence="6">Peripheral membrane protein</topology>
    </subcellularLocation>
</comment>
<keyword evidence="6" id="KW-0963">Cytoplasm</keyword>
<keyword evidence="4 6" id="KW-0694">RNA-binding</keyword>
<evidence type="ECO:0000256" key="7">
    <source>
        <dbReference type="PROSITE-ProRule" id="PRU01050"/>
    </source>
</evidence>
<dbReference type="InterPro" id="IPR009019">
    <property type="entry name" value="KH_sf_prok-type"/>
</dbReference>
<evidence type="ECO:0000256" key="4">
    <source>
        <dbReference type="ARBA" id="ARBA00022884"/>
    </source>
</evidence>
<dbReference type="SUPFAM" id="SSF52540">
    <property type="entry name" value="P-loop containing nucleoside triphosphate hydrolases"/>
    <property type="match status" value="1"/>
</dbReference>
<feature type="binding site" evidence="6">
    <location>
        <begin position="57"/>
        <end position="61"/>
    </location>
    <ligand>
        <name>GTP</name>
        <dbReference type="ChEBI" id="CHEBI:37565"/>
    </ligand>
</feature>
<dbReference type="GO" id="GO:0005829">
    <property type="term" value="C:cytosol"/>
    <property type="evidence" value="ECO:0007669"/>
    <property type="project" value="TreeGrafter"/>
</dbReference>
<dbReference type="GO" id="GO:0005886">
    <property type="term" value="C:plasma membrane"/>
    <property type="evidence" value="ECO:0007669"/>
    <property type="project" value="UniProtKB-SubCell"/>
</dbReference>
<dbReference type="GO" id="GO:0000028">
    <property type="term" value="P:ribosomal small subunit assembly"/>
    <property type="evidence" value="ECO:0007669"/>
    <property type="project" value="TreeGrafter"/>
</dbReference>
<dbReference type="AlphaFoldDB" id="A0A6P1LHW9"/>
<evidence type="ECO:0000313" key="10">
    <source>
        <dbReference type="Proteomes" id="UP000464283"/>
    </source>
</evidence>
<gene>
    <name evidence="6 9" type="primary">era</name>
    <name evidence="9" type="ORF">EER00_02165</name>
</gene>
<dbReference type="HAMAP" id="MF_00367">
    <property type="entry name" value="GTPase_Era"/>
    <property type="match status" value="1"/>
</dbReference>
<keyword evidence="6" id="KW-0699">rRNA-binding</keyword>
<keyword evidence="6" id="KW-0690">Ribosome biogenesis</keyword>
<feature type="region of interest" description="G5" evidence="7">
    <location>
        <begin position="149"/>
        <end position="151"/>
    </location>
</feature>
<protein>
    <recommendedName>
        <fullName evidence="2 6">GTPase Era</fullName>
    </recommendedName>
</protein>
<evidence type="ECO:0000256" key="6">
    <source>
        <dbReference type="HAMAP-Rule" id="MF_00367"/>
    </source>
</evidence>
<dbReference type="CDD" id="cd22534">
    <property type="entry name" value="KH-II_Era"/>
    <property type="match status" value="1"/>
</dbReference>
<evidence type="ECO:0000313" key="9">
    <source>
        <dbReference type="EMBL" id="QHG89695.1"/>
    </source>
</evidence>
<dbReference type="GO" id="GO:0043024">
    <property type="term" value="F:ribosomal small subunit binding"/>
    <property type="evidence" value="ECO:0007669"/>
    <property type="project" value="TreeGrafter"/>
</dbReference>
<dbReference type="OrthoDB" id="9805918at2"/>
<dbReference type="PROSITE" id="PS51713">
    <property type="entry name" value="G_ERA"/>
    <property type="match status" value="1"/>
</dbReference>
<dbReference type="InterPro" id="IPR030388">
    <property type="entry name" value="G_ERA_dom"/>
</dbReference>
<keyword evidence="6" id="KW-0472">Membrane</keyword>
<dbReference type="InterPro" id="IPR004044">
    <property type="entry name" value="KH_dom_type_2"/>
</dbReference>
<dbReference type="Gene3D" id="3.30.300.20">
    <property type="match status" value="1"/>
</dbReference>
<keyword evidence="6" id="KW-1003">Cell membrane</keyword>
<proteinExistence type="inferred from homology"/>
<feature type="region of interest" description="G3" evidence="7">
    <location>
        <begin position="57"/>
        <end position="60"/>
    </location>
</feature>
<dbReference type="InterPro" id="IPR005662">
    <property type="entry name" value="GTPase_Era-like"/>
</dbReference>
<evidence type="ECO:0000256" key="2">
    <source>
        <dbReference type="ARBA" id="ARBA00020484"/>
    </source>
</evidence>
<dbReference type="PRINTS" id="PR00326">
    <property type="entry name" value="GTP1OBG"/>
</dbReference>
<feature type="region of interest" description="G1" evidence="7">
    <location>
        <begin position="10"/>
        <end position="17"/>
    </location>
</feature>
<dbReference type="PANTHER" id="PTHR42698:SF1">
    <property type="entry name" value="GTPASE ERA, MITOCHONDRIAL"/>
    <property type="match status" value="1"/>
</dbReference>
<dbReference type="EMBL" id="CP033512">
    <property type="protein sequence ID" value="QHG89695.1"/>
    <property type="molecule type" value="Genomic_DNA"/>
</dbReference>
<comment type="similarity">
    <text evidence="1 6 7 8">Belongs to the TRAFAC class TrmE-Era-EngA-EngB-Septin-like GTPase superfamily. Era GTPase family.</text>
</comment>
<dbReference type="Pfam" id="PF07650">
    <property type="entry name" value="KH_2"/>
    <property type="match status" value="1"/>
</dbReference>
<evidence type="ECO:0000256" key="8">
    <source>
        <dbReference type="RuleBase" id="RU003761"/>
    </source>
</evidence>
<dbReference type="Gene3D" id="3.40.50.300">
    <property type="entry name" value="P-loop containing nucleotide triphosphate hydrolases"/>
    <property type="match status" value="1"/>
</dbReference>